<dbReference type="InterPro" id="IPR027417">
    <property type="entry name" value="P-loop_NTPase"/>
</dbReference>
<dbReference type="GO" id="GO:0055052">
    <property type="term" value="C:ATP-binding cassette (ABC) transporter complex, substrate-binding subunit-containing"/>
    <property type="evidence" value="ECO:0007669"/>
    <property type="project" value="TreeGrafter"/>
</dbReference>
<evidence type="ECO:0000313" key="9">
    <source>
        <dbReference type="EMBL" id="QIR28601.1"/>
    </source>
</evidence>
<dbReference type="Pfam" id="PF00005">
    <property type="entry name" value="ABC_tran"/>
    <property type="match status" value="1"/>
</dbReference>
<dbReference type="PANTHER" id="PTHR43875:SF3">
    <property type="entry name" value="MALTOSE_MALTODEXTRIN IMPORT ATP-BINDING PROTEIN MALK"/>
    <property type="match status" value="1"/>
</dbReference>
<dbReference type="GO" id="GO:0015423">
    <property type="term" value="F:ABC-type maltose transporter activity"/>
    <property type="evidence" value="ECO:0007669"/>
    <property type="project" value="TreeGrafter"/>
</dbReference>
<dbReference type="InterPro" id="IPR003593">
    <property type="entry name" value="AAA+_ATPase"/>
</dbReference>
<keyword evidence="2" id="KW-1003">Cell membrane</keyword>
<dbReference type="RefSeq" id="WP_167576527.1">
    <property type="nucleotide sequence ID" value="NZ_CP050321.1"/>
</dbReference>
<dbReference type="PROSITE" id="PS00211">
    <property type="entry name" value="ABC_TRANSPORTER_1"/>
    <property type="match status" value="1"/>
</dbReference>
<dbReference type="SMART" id="SM00382">
    <property type="entry name" value="AAA"/>
    <property type="match status" value="1"/>
</dbReference>
<dbReference type="InterPro" id="IPR012340">
    <property type="entry name" value="NA-bd_OB-fold"/>
</dbReference>
<dbReference type="Gene3D" id="2.40.50.100">
    <property type="match status" value="1"/>
</dbReference>
<evidence type="ECO:0000313" key="10">
    <source>
        <dbReference type="Proteomes" id="UP000503580"/>
    </source>
</evidence>
<accession>A0A6G9RS27</accession>
<keyword evidence="10" id="KW-1185">Reference proteome</keyword>
<dbReference type="NCBIfam" id="NF008653">
    <property type="entry name" value="PRK11650.1"/>
    <property type="match status" value="1"/>
</dbReference>
<dbReference type="GO" id="GO:1990060">
    <property type="term" value="C:maltose transport complex"/>
    <property type="evidence" value="ECO:0007669"/>
    <property type="project" value="TreeGrafter"/>
</dbReference>
<dbReference type="InterPro" id="IPR047641">
    <property type="entry name" value="ABC_transpr_MalK/UgpC-like"/>
</dbReference>
<dbReference type="GO" id="GO:0016887">
    <property type="term" value="F:ATP hydrolysis activity"/>
    <property type="evidence" value="ECO:0007669"/>
    <property type="project" value="InterPro"/>
</dbReference>
<keyword evidence="1" id="KW-0813">Transport</keyword>
<dbReference type="SUPFAM" id="SSF52540">
    <property type="entry name" value="P-loop containing nucleoside triphosphate hydrolases"/>
    <property type="match status" value="1"/>
</dbReference>
<organism evidence="9 10">
    <name type="scientific">Kluyvera genomosp. 3</name>
    <dbReference type="NCBI Taxonomy" id="2774055"/>
    <lineage>
        <taxon>Bacteria</taxon>
        <taxon>Pseudomonadati</taxon>
        <taxon>Pseudomonadota</taxon>
        <taxon>Gammaproteobacteria</taxon>
        <taxon>Enterobacterales</taxon>
        <taxon>Enterobacteriaceae</taxon>
        <taxon>Kluyvera</taxon>
    </lineage>
</organism>
<dbReference type="PROSITE" id="PS50893">
    <property type="entry name" value="ABC_TRANSPORTER_2"/>
    <property type="match status" value="1"/>
</dbReference>
<keyword evidence="3" id="KW-0997">Cell inner membrane</keyword>
<dbReference type="CDD" id="cd03301">
    <property type="entry name" value="ABC_MalK_N"/>
    <property type="match status" value="1"/>
</dbReference>
<dbReference type="Gene3D" id="2.40.50.140">
    <property type="entry name" value="Nucleic acid-binding proteins"/>
    <property type="match status" value="1"/>
</dbReference>
<keyword evidence="4" id="KW-0762">Sugar transport</keyword>
<dbReference type="Pfam" id="PF17912">
    <property type="entry name" value="OB_MalK"/>
    <property type="match status" value="1"/>
</dbReference>
<dbReference type="EMBL" id="CP050321">
    <property type="protein sequence ID" value="QIR28601.1"/>
    <property type="molecule type" value="Genomic_DNA"/>
</dbReference>
<proteinExistence type="predicted"/>
<evidence type="ECO:0000256" key="7">
    <source>
        <dbReference type="ARBA" id="ARBA00023136"/>
    </source>
</evidence>
<dbReference type="KEGG" id="kgn:GY169_18130"/>
<evidence type="ECO:0000256" key="6">
    <source>
        <dbReference type="ARBA" id="ARBA00022840"/>
    </source>
</evidence>
<dbReference type="Gene3D" id="3.40.50.300">
    <property type="entry name" value="P-loop containing nucleotide triphosphate hydrolases"/>
    <property type="match status" value="1"/>
</dbReference>
<dbReference type="InterPro" id="IPR003439">
    <property type="entry name" value="ABC_transporter-like_ATP-bd"/>
</dbReference>
<sequence>MATIRLESVYKAYSAKQVVINNINLTIQQGEFCVIVGPSGCGKSTLLRMIAGLEEISAGELYIDDKRMTEVPSSERGIAMVFQNYALYPHMTVEENMGFALKMAKMPEDEVKRQVAAAAKSLQLEALLTRRPAALSGGQRQRVAIGRAIVRKPGAFLFDEPLSNLDAGLRAQMRLEIGRLHRDFENVATVYVTHDQIEAMTLADKIVLLNSGDSVNRYGSVAQIGSPMELYEQPRNKFTASFIGSPQMNFLAAQVVKIRADSVSVRLESGEILAINVDGAQLSVSENVTVGIRPEHLLLADGNEENLLQRRIQFIEQLGDATCLYLEGELTCKLNGYHHHPRGSMIHLQLPAHRCHLFDRHEQACPRLPSQGTTQP</sequence>
<keyword evidence="6 9" id="KW-0067">ATP-binding</keyword>
<dbReference type="AlphaFoldDB" id="A0A6G9RS27"/>
<protein>
    <submittedName>
        <fullName evidence="9">sn-glycerol-3-phosphate ABC transporter ATP-binding protein UgpC</fullName>
    </submittedName>
</protein>
<dbReference type="FunFam" id="3.40.50.300:FF:000042">
    <property type="entry name" value="Maltose/maltodextrin ABC transporter, ATP-binding protein"/>
    <property type="match status" value="1"/>
</dbReference>
<name>A0A6G9RS27_9ENTR</name>
<evidence type="ECO:0000256" key="4">
    <source>
        <dbReference type="ARBA" id="ARBA00022597"/>
    </source>
</evidence>
<dbReference type="InterPro" id="IPR008995">
    <property type="entry name" value="Mo/tungstate-bd_C_term_dom"/>
</dbReference>
<evidence type="ECO:0000256" key="2">
    <source>
        <dbReference type="ARBA" id="ARBA00022475"/>
    </source>
</evidence>
<evidence type="ECO:0000256" key="1">
    <source>
        <dbReference type="ARBA" id="ARBA00022448"/>
    </source>
</evidence>
<evidence type="ECO:0000256" key="5">
    <source>
        <dbReference type="ARBA" id="ARBA00022741"/>
    </source>
</evidence>
<evidence type="ECO:0000256" key="3">
    <source>
        <dbReference type="ARBA" id="ARBA00022519"/>
    </source>
</evidence>
<keyword evidence="5" id="KW-0547">Nucleotide-binding</keyword>
<dbReference type="InterPro" id="IPR015855">
    <property type="entry name" value="ABC_transpr_MalK-like"/>
</dbReference>
<dbReference type="InterPro" id="IPR017871">
    <property type="entry name" value="ABC_transporter-like_CS"/>
</dbReference>
<feature type="domain" description="ABC transporter" evidence="8">
    <location>
        <begin position="4"/>
        <end position="243"/>
    </location>
</feature>
<dbReference type="InterPro" id="IPR040582">
    <property type="entry name" value="OB_MalK-like"/>
</dbReference>
<dbReference type="GO" id="GO:0005524">
    <property type="term" value="F:ATP binding"/>
    <property type="evidence" value="ECO:0007669"/>
    <property type="project" value="UniProtKB-KW"/>
</dbReference>
<dbReference type="SUPFAM" id="SSF50331">
    <property type="entry name" value="MOP-like"/>
    <property type="match status" value="1"/>
</dbReference>
<dbReference type="Proteomes" id="UP000503580">
    <property type="component" value="Chromosome"/>
</dbReference>
<keyword evidence="7" id="KW-0472">Membrane</keyword>
<reference evidence="9 10" key="1">
    <citation type="submission" date="2020-02" db="EMBL/GenBank/DDBJ databases">
        <title>Whole genome PO2S7.</title>
        <authorList>
            <person name="Singha K.M."/>
        </authorList>
    </citation>
    <scope>NUCLEOTIDE SEQUENCE [LARGE SCALE GENOMIC DNA]</scope>
    <source>
        <strain evidence="9 10">PO2S7</strain>
    </source>
</reference>
<dbReference type="PANTHER" id="PTHR43875">
    <property type="entry name" value="MALTODEXTRIN IMPORT ATP-BINDING PROTEIN MSMX"/>
    <property type="match status" value="1"/>
</dbReference>
<gene>
    <name evidence="9" type="primary">ugpC</name>
    <name evidence="9" type="ORF">GY169_18130</name>
</gene>
<evidence type="ECO:0000259" key="8">
    <source>
        <dbReference type="PROSITE" id="PS50893"/>
    </source>
</evidence>